<feature type="compositionally biased region" description="Low complexity" evidence="4">
    <location>
        <begin position="142"/>
        <end position="157"/>
    </location>
</feature>
<feature type="compositionally biased region" description="Polar residues" evidence="4">
    <location>
        <begin position="390"/>
        <end position="404"/>
    </location>
</feature>
<evidence type="ECO:0000313" key="7">
    <source>
        <dbReference type="RefSeq" id="XP_047739660.1"/>
    </source>
</evidence>
<dbReference type="GeneID" id="108674367"/>
<dbReference type="Proteomes" id="UP000694843">
    <property type="component" value="Unplaced"/>
</dbReference>
<feature type="compositionally biased region" description="Low complexity" evidence="4">
    <location>
        <begin position="311"/>
        <end position="342"/>
    </location>
</feature>
<dbReference type="InterPro" id="IPR036872">
    <property type="entry name" value="CH_dom_sf"/>
</dbReference>
<evidence type="ECO:0000313" key="8">
    <source>
        <dbReference type="RefSeq" id="XP_047739661.1"/>
    </source>
</evidence>
<keyword evidence="6" id="KW-1185">Reference proteome</keyword>
<feature type="domain" description="Calponin-homology (CH)" evidence="5">
    <location>
        <begin position="1628"/>
        <end position="1733"/>
    </location>
</feature>
<protein>
    <submittedName>
        <fullName evidence="7">Cytospin-A isoform X1</fullName>
    </submittedName>
    <submittedName>
        <fullName evidence="8">Cytospin-A isoform X2</fullName>
    </submittedName>
</protein>
<feature type="region of interest" description="Disordered" evidence="4">
    <location>
        <begin position="114"/>
        <end position="224"/>
    </location>
</feature>
<evidence type="ECO:0000259" key="5">
    <source>
        <dbReference type="PROSITE" id="PS50021"/>
    </source>
</evidence>
<comment type="similarity">
    <text evidence="1">Belongs to the cytospin-A family.</text>
</comment>
<organism evidence="6 7">
    <name type="scientific">Hyalella azteca</name>
    <name type="common">Amphipod</name>
    <dbReference type="NCBI Taxonomy" id="294128"/>
    <lineage>
        <taxon>Eukaryota</taxon>
        <taxon>Metazoa</taxon>
        <taxon>Ecdysozoa</taxon>
        <taxon>Arthropoda</taxon>
        <taxon>Crustacea</taxon>
        <taxon>Multicrustacea</taxon>
        <taxon>Malacostraca</taxon>
        <taxon>Eumalacostraca</taxon>
        <taxon>Peracarida</taxon>
        <taxon>Amphipoda</taxon>
        <taxon>Senticaudata</taxon>
        <taxon>Talitrida</taxon>
        <taxon>Talitroidea</taxon>
        <taxon>Hyalellidae</taxon>
        <taxon>Hyalella</taxon>
    </lineage>
</organism>
<feature type="region of interest" description="Disordered" evidence="4">
    <location>
        <begin position="783"/>
        <end position="849"/>
    </location>
</feature>
<reference evidence="7 8" key="1">
    <citation type="submission" date="2025-04" db="UniProtKB">
        <authorList>
            <consortium name="RefSeq"/>
        </authorList>
    </citation>
    <scope>IDENTIFICATION</scope>
    <source>
        <tissue evidence="7 8">Whole organism</tissue>
    </source>
</reference>
<keyword evidence="2 3" id="KW-0175">Coiled coil</keyword>
<dbReference type="SMART" id="SM00033">
    <property type="entry name" value="CH"/>
    <property type="match status" value="1"/>
</dbReference>
<feature type="compositionally biased region" description="Low complexity" evidence="4">
    <location>
        <begin position="1547"/>
        <end position="1559"/>
    </location>
</feature>
<evidence type="ECO:0000256" key="2">
    <source>
        <dbReference type="ARBA" id="ARBA00023054"/>
    </source>
</evidence>
<feature type="compositionally biased region" description="Low complexity" evidence="4">
    <location>
        <begin position="180"/>
        <end position="192"/>
    </location>
</feature>
<feature type="region of interest" description="Disordered" evidence="4">
    <location>
        <begin position="912"/>
        <end position="953"/>
    </location>
</feature>
<feature type="region of interest" description="Disordered" evidence="4">
    <location>
        <begin position="994"/>
        <end position="1016"/>
    </location>
</feature>
<dbReference type="RefSeq" id="XP_047739660.1">
    <property type="nucleotide sequence ID" value="XM_047883704.1"/>
</dbReference>
<feature type="compositionally biased region" description="Polar residues" evidence="4">
    <location>
        <begin position="1535"/>
        <end position="1546"/>
    </location>
</feature>
<accession>A0A979FRA8</accession>
<feature type="region of interest" description="Disordered" evidence="4">
    <location>
        <begin position="711"/>
        <end position="743"/>
    </location>
</feature>
<feature type="region of interest" description="Disordered" evidence="4">
    <location>
        <begin position="527"/>
        <end position="546"/>
    </location>
</feature>
<dbReference type="Gene3D" id="1.10.418.10">
    <property type="entry name" value="Calponin-like domain"/>
    <property type="match status" value="1"/>
</dbReference>
<sequence length="1734" mass="188325">MGPPRVVSVALDSRLRALSPLSRPSMAARVAHSPRPGLSNGLDSLGAAQGCGRRVRAVSQTRAPASSPRPSTAKTRSASAQRVPLLRAATTNSLTSRGPRTGVTPASCASPLVTVRTPRSAQPSNPKIYTNSSNAAQKSNKPVVTPVRPTRGPIVTPNRKASAPPKISNAPSSLKVTDCNSHNNNINNSNSSQKPTTSRSPEVSSSRAVETITSRSTTYTSVARSGRVPNSVAVRRKPTPHSNVFLANNPDFCLAPYGCDGSTECLCDTCSKDKCIHDRHRVPGQDPYNGHCFINTRKTSCSSSTDHGNDSNSSKGSLSSTDSAELSSSNASSDSGCSELRISRRNNNIKKIPRRTVTTATITAKTRKTTDPINQCENNRSKSKSPYARSISQPNSNGHDQNYQSENDLKLSICKTPIRETLKARIGHRIHVNGYRGKPSAEDSEAKRHVNGGLTCLSTPLKNVLAHPSLQSSSSENFSPCSLDQSERFNHEAAFLDDLPGGTDGFLDSPVCTSSPAILTTLLRISKDHGGSKPSSEQEVGASAGELRKVSAPSVLLPVKRSHGREGDGVFSSTDPGFLSNKEDKSSKPVKFKKMSNTFPKDTNIPEEQEIMEVTSAPTVQSMPVPTVEVHTVTALKSCPPQTIVVPTRSGSSTFYDKVVDMTTKSEGPAVSAMITINSVVPQLSSTATPAVDISKKSVLENTKHSLVVEPVAPARRNSKSSKEDECSQLPKNPSDAVSGVSVEPVKSVSITKLENDTECKSKTRDEILTKEVSVPEKTIAKVEKRISPTKNNPTSAETSAVASSKSTNQTNQVQPAKQAPTGGNESKKLTDHSSSIDSSQNATSDSKKLNIKENETFCEDLNAEENAKYTQEKVIRLEKMVSDLVKNAEIKKQEIAAFKMQIKRLKELVRDRDQISDEDPNGVTKKKKNSVPQPTSSGGGNDVASAAPAPASCTTERLEELLEENRVLRSQLLHLGGSLNSSRLSDQEKEALLKGGSWGERSTTGATIGDWDNKSSSSEVSVACLQDRIMQMEETHYCTNEELQATLQELDDLREQLAESQAELENMQEEKQVLLASLTQQTNFLTESRGQNQTLKQLLIQQSENSQTISSCVNSQKLLELLKSVEEDHERLEMKQEDVEAQLAAAKVAEHRFLQDSQMYRDRMKSLEGLLECSSAAKAAAEAQTAELQEALKAEKVETCRLQEALTTAKEHIAELEARLVGGGSVSEVLEAVRAENSKLEQRVAELTQQLHAATRDAEKTKEIVNNLQDKLKQAEESARDGLHDASARSERLEEKRRSLLQQVANAEKSLAEAKQTAQRHLQHKRELKTALSESQKLLTQAQEEKRHCEQLNLQQKQQFEKQVEEWEQFQCDLLTTVRVANDFKTEVQAHLEKVQHENALLKHQLSTLEKKAANCRVCSGATKYMSSPSGGGDRRNADRALTRTDSKVKSLIESLENGVPITRGSGRISSNNGLDNNIAIGMSCVSSGRKSAVTSAPILKRADTDGVIRPSPTASPLKESGNIDAASPVSPLRSLQRNSFSDGLSSISSPTPSSKVNVPPPSSPTANLPDTVKMSQLGEKAGAKLISEANKPISILSNKIEPRKNNFNQLSADKKDPLSMLAQGGGSRRNALLKWCQNQTLGYSQVDITNFSSSWNDGLALCAILDTYVPEKINYRSLNHSDKRANFEKALAAAESVGIPSTLDVNDMMNSERPNWQTVYNYVTSIYAHFET</sequence>
<name>A0A979FRA8_HYAAZ</name>
<evidence type="ECO:0000256" key="4">
    <source>
        <dbReference type="SAM" id="MobiDB-lite"/>
    </source>
</evidence>
<feature type="coiled-coil region" evidence="3">
    <location>
        <begin position="1116"/>
        <end position="1150"/>
    </location>
</feature>
<dbReference type="PANTHER" id="PTHR23167">
    <property type="entry name" value="CALPONIN HOMOLOGY DOMAIN-CONTAINING PROTEIN DDB_G0272472-RELATED"/>
    <property type="match status" value="1"/>
</dbReference>
<dbReference type="InterPro" id="IPR050540">
    <property type="entry name" value="F-actin_Monoox_Mical"/>
</dbReference>
<feature type="region of interest" description="Disordered" evidence="4">
    <location>
        <begin position="561"/>
        <end position="585"/>
    </location>
</feature>
<feature type="compositionally biased region" description="Polar residues" evidence="4">
    <location>
        <begin position="833"/>
        <end position="845"/>
    </location>
</feature>
<feature type="compositionally biased region" description="Polar residues" evidence="4">
    <location>
        <begin position="58"/>
        <end position="80"/>
    </location>
</feature>
<feature type="region of interest" description="Disordered" evidence="4">
    <location>
        <begin position="20"/>
        <end position="84"/>
    </location>
</feature>
<proteinExistence type="inferred from homology"/>
<feature type="compositionally biased region" description="Polar residues" evidence="4">
    <location>
        <begin position="193"/>
        <end position="223"/>
    </location>
</feature>
<feature type="compositionally biased region" description="Polar residues" evidence="4">
    <location>
        <begin position="789"/>
        <end position="816"/>
    </location>
</feature>
<feature type="coiled-coil region" evidence="3">
    <location>
        <begin position="1041"/>
        <end position="1078"/>
    </location>
</feature>
<feature type="compositionally biased region" description="Low complexity" evidence="4">
    <location>
        <begin position="355"/>
        <end position="364"/>
    </location>
</feature>
<dbReference type="FunFam" id="1.10.418.10:FF:000020">
    <property type="entry name" value="Cytospin-A isoform 1"/>
    <property type="match status" value="1"/>
</dbReference>
<dbReference type="SUPFAM" id="SSF47576">
    <property type="entry name" value="Calponin-homology domain, CH-domain"/>
    <property type="match status" value="1"/>
</dbReference>
<feature type="region of interest" description="Disordered" evidence="4">
    <location>
        <begin position="1276"/>
        <end position="1298"/>
    </location>
</feature>
<dbReference type="Pfam" id="PF00307">
    <property type="entry name" value="CH"/>
    <property type="match status" value="1"/>
</dbReference>
<dbReference type="InterPro" id="IPR001715">
    <property type="entry name" value="CH_dom"/>
</dbReference>
<dbReference type="OrthoDB" id="10017054at2759"/>
<feature type="compositionally biased region" description="Basic residues" evidence="4">
    <location>
        <begin position="343"/>
        <end position="354"/>
    </location>
</feature>
<feature type="region of interest" description="Disordered" evidence="4">
    <location>
        <begin position="1505"/>
        <end position="1572"/>
    </location>
</feature>
<dbReference type="PANTHER" id="PTHR23167:SF69">
    <property type="entry name" value="FI18193P1"/>
    <property type="match status" value="1"/>
</dbReference>
<evidence type="ECO:0000313" key="6">
    <source>
        <dbReference type="Proteomes" id="UP000694843"/>
    </source>
</evidence>
<dbReference type="PROSITE" id="PS50021">
    <property type="entry name" value="CH"/>
    <property type="match status" value="1"/>
</dbReference>
<feature type="compositionally biased region" description="Polar residues" evidence="4">
    <location>
        <begin position="117"/>
        <end position="140"/>
    </location>
</feature>
<feature type="compositionally biased region" description="Polar residues" evidence="4">
    <location>
        <begin position="169"/>
        <end position="179"/>
    </location>
</feature>
<evidence type="ECO:0000256" key="3">
    <source>
        <dbReference type="SAM" id="Coils"/>
    </source>
</evidence>
<evidence type="ECO:0000256" key="1">
    <source>
        <dbReference type="ARBA" id="ARBA00009452"/>
    </source>
</evidence>
<feature type="region of interest" description="Disordered" evidence="4">
    <location>
        <begin position="300"/>
        <end position="404"/>
    </location>
</feature>
<gene>
    <name evidence="7 8" type="primary">LOC108674367</name>
</gene>
<dbReference type="RefSeq" id="XP_047739661.1">
    <property type="nucleotide sequence ID" value="XM_047883705.1"/>
</dbReference>